<dbReference type="Gene3D" id="3.40.50.300">
    <property type="entry name" value="P-loop containing nucleotide triphosphate hydrolases"/>
    <property type="match status" value="2"/>
</dbReference>
<dbReference type="Pfam" id="PF13087">
    <property type="entry name" value="AAA_12"/>
    <property type="match status" value="1"/>
</dbReference>
<dbReference type="AlphaFoldDB" id="A0AAD4JSJ7"/>
<dbReference type="CDD" id="cd17936">
    <property type="entry name" value="EEXXEc_NFX1"/>
    <property type="match status" value="1"/>
</dbReference>
<name>A0AAD4JSJ7_9MUSC</name>
<sequence>MSDSEDDWFNKDENEIVESLQQQVIRLEKHKQDEEHVEFIKGPANEPATSSSGLFSIADLRNALKMKPLEMFLYFMTGHRDLFENQVRMNDSENRLFQYVEVVTRLCQMELGGFEDELLTGFANQTVLLKKMKNFAIRLFAPPSKGKLDAETELVLRNITWLLIRAHKLGVLCELGYELIEHFKTQIAQCQLPQILEHPLCVELAQELAALPTVNNLKDEIYPKLEELQRLDSVGLADVAANARPHDAAGYIRWQRELLREDFAQPLREFVRDLRDKSKIDALVEHHLVFPETQLILNPEFADMERNLLVFVDLCPQSRSKEAQSSKKDEHLRIKCLQTFKNGALLCFTTSYDFDNVILATVGYTTVNMMKEGYLSVQIVKQFNIGKIYGIPLIMFETPVFFEPYLRVHNYLSTCSADNFPMRRYIIDGCIEVAKPACIDARLNLKYNNQPFNLENPPMNLNAAQKEALRNVIRHEFSLIQGPPGTGKTHLTVELLKVLLEIAAVTRAGPIIVLTYTNDSLDKFLLKASKHTQSIIRFGSQSRLPEIAEYNVRALDEDTAVPKTLKRLWWTTKCEYKEKFERLQALYANFDGSQESYEEIQKAQKDLHLETEKKNTLNIIFQYYLARDKALLAMTTSCGARLNYLFRLLKSKFFIFEEAAETAETHVLACLTPYTEHVVLVGDHKQLQPYTGSHTHPGLQISLFERLINKGFPVSALNVQYRMRPCIAQLLVPTFYDELINDASVEAYDDVKGITANMYFVNHNEPEEQLTDMSFLNKHEAVTLVNLTRTLARKSSNIVILSPYNAQVEYIKALLTKKERNMWLVATVDSYQGLEANIVLLSLVRSNPAGKIGFLRLPNRICVALSRARWALYMIGNMETLQRGNPELWGAIDRKLKAENAIGEQFPLITESTEPKKGK</sequence>
<dbReference type="GO" id="GO:0004386">
    <property type="term" value="F:helicase activity"/>
    <property type="evidence" value="ECO:0007669"/>
    <property type="project" value="InterPro"/>
</dbReference>
<protein>
    <recommendedName>
        <fullName evidence="6">NFX1-type zinc finger-containing protein 1</fullName>
    </recommendedName>
</protein>
<dbReference type="Pfam" id="PF13086">
    <property type="entry name" value="AAA_11"/>
    <property type="match status" value="1"/>
</dbReference>
<organism evidence="4 5">
    <name type="scientific">Drosophila rubida</name>
    <dbReference type="NCBI Taxonomy" id="30044"/>
    <lineage>
        <taxon>Eukaryota</taxon>
        <taxon>Metazoa</taxon>
        <taxon>Ecdysozoa</taxon>
        <taxon>Arthropoda</taxon>
        <taxon>Hexapoda</taxon>
        <taxon>Insecta</taxon>
        <taxon>Pterygota</taxon>
        <taxon>Neoptera</taxon>
        <taxon>Endopterygota</taxon>
        <taxon>Diptera</taxon>
        <taxon>Brachycera</taxon>
        <taxon>Muscomorpha</taxon>
        <taxon>Ephydroidea</taxon>
        <taxon>Drosophilidae</taxon>
        <taxon>Drosophila</taxon>
    </lineage>
</organism>
<evidence type="ECO:0000259" key="2">
    <source>
        <dbReference type="Pfam" id="PF13086"/>
    </source>
</evidence>
<evidence type="ECO:0000256" key="1">
    <source>
        <dbReference type="SAM" id="Coils"/>
    </source>
</evidence>
<dbReference type="Proteomes" id="UP001200034">
    <property type="component" value="Unassembled WGS sequence"/>
</dbReference>
<gene>
    <name evidence="4" type="ORF">KR093_002542</name>
</gene>
<dbReference type="EMBL" id="JAJJHW010003409">
    <property type="protein sequence ID" value="KAH8358799.1"/>
    <property type="molecule type" value="Genomic_DNA"/>
</dbReference>
<comment type="caution">
    <text evidence="4">The sequence shown here is derived from an EMBL/GenBank/DDBJ whole genome shotgun (WGS) entry which is preliminary data.</text>
</comment>
<evidence type="ECO:0008006" key="6">
    <source>
        <dbReference type="Google" id="ProtNLM"/>
    </source>
</evidence>
<dbReference type="CDD" id="cd18808">
    <property type="entry name" value="SF1_C_Upf1"/>
    <property type="match status" value="1"/>
</dbReference>
<reference evidence="4" key="1">
    <citation type="journal article" date="2021" name="Mol. Ecol. Resour.">
        <title>Phylogenomic analyses of the genus Drosophila reveals genomic signals of climate adaptation.</title>
        <authorList>
            <person name="Li F."/>
            <person name="Rane R.V."/>
            <person name="Luria V."/>
            <person name="Xiong Z."/>
            <person name="Chen J."/>
            <person name="Li Z."/>
            <person name="Catullo R.A."/>
            <person name="Griffin P.C."/>
            <person name="Schiffer M."/>
            <person name="Pearce S."/>
            <person name="Lee S.F."/>
            <person name="McElroy K."/>
            <person name="Stocker A."/>
            <person name="Shirriffs J."/>
            <person name="Cockerell F."/>
            <person name="Coppin C."/>
            <person name="Sgro C.M."/>
            <person name="Karger A."/>
            <person name="Cain J.W."/>
            <person name="Weber J.A."/>
            <person name="Santpere G."/>
            <person name="Kirschner M.W."/>
            <person name="Hoffmann A.A."/>
            <person name="Oakeshott J.G."/>
            <person name="Zhang G."/>
        </authorList>
    </citation>
    <scope>NUCLEOTIDE SEQUENCE</scope>
    <source>
        <strain evidence="4">BGI-SZ-2011g</strain>
    </source>
</reference>
<dbReference type="GO" id="GO:0031380">
    <property type="term" value="C:nuclear RNA-directed RNA polymerase complex"/>
    <property type="evidence" value="ECO:0007669"/>
    <property type="project" value="TreeGrafter"/>
</dbReference>
<dbReference type="InterPro" id="IPR047187">
    <property type="entry name" value="SF1_C_Upf1"/>
</dbReference>
<feature type="domain" description="DNA2/NAM7 helicase helicase" evidence="2">
    <location>
        <begin position="460"/>
        <end position="692"/>
    </location>
</feature>
<feature type="domain" description="DNA2/NAM7 helicase-like C-terminal" evidence="3">
    <location>
        <begin position="699"/>
        <end position="878"/>
    </location>
</feature>
<dbReference type="InterPro" id="IPR041677">
    <property type="entry name" value="DNA2/NAM7_AAA_11"/>
</dbReference>
<evidence type="ECO:0000313" key="4">
    <source>
        <dbReference type="EMBL" id="KAH8358799.1"/>
    </source>
</evidence>
<dbReference type="SUPFAM" id="SSF52540">
    <property type="entry name" value="P-loop containing nucleoside triphosphate hydrolases"/>
    <property type="match status" value="1"/>
</dbReference>
<dbReference type="GO" id="GO:0031048">
    <property type="term" value="P:regulatory ncRNA-mediated heterochromatin formation"/>
    <property type="evidence" value="ECO:0007669"/>
    <property type="project" value="TreeGrafter"/>
</dbReference>
<dbReference type="InterPro" id="IPR045055">
    <property type="entry name" value="DNA2/NAM7-like"/>
</dbReference>
<dbReference type="PANTHER" id="PTHR10887:SF341">
    <property type="entry name" value="NFX1-TYPE ZINC FINGER-CONTAINING PROTEIN 1"/>
    <property type="match status" value="1"/>
</dbReference>
<proteinExistence type="predicted"/>
<evidence type="ECO:0000259" key="3">
    <source>
        <dbReference type="Pfam" id="PF13087"/>
    </source>
</evidence>
<evidence type="ECO:0000313" key="5">
    <source>
        <dbReference type="Proteomes" id="UP001200034"/>
    </source>
</evidence>
<keyword evidence="5" id="KW-1185">Reference proteome</keyword>
<accession>A0AAD4JSJ7</accession>
<feature type="coiled-coil region" evidence="1">
    <location>
        <begin position="10"/>
        <end position="37"/>
    </location>
</feature>
<keyword evidence="1" id="KW-0175">Coiled coil</keyword>
<dbReference type="InterPro" id="IPR041679">
    <property type="entry name" value="DNA2/NAM7-like_C"/>
</dbReference>
<dbReference type="PANTHER" id="PTHR10887">
    <property type="entry name" value="DNA2/NAM7 HELICASE FAMILY"/>
    <property type="match status" value="1"/>
</dbReference>
<dbReference type="InterPro" id="IPR027417">
    <property type="entry name" value="P-loop_NTPase"/>
</dbReference>